<name>A0A6I4VW35_9BACL</name>
<keyword evidence="2" id="KW-1185">Reference proteome</keyword>
<reference evidence="1 2" key="1">
    <citation type="submission" date="2019-12" db="EMBL/GenBank/DDBJ databases">
        <title>Whole-genome analyses of novel actinobacteria.</title>
        <authorList>
            <person name="Sahin N."/>
            <person name="Saygin H."/>
        </authorList>
    </citation>
    <scope>NUCLEOTIDE SEQUENCE [LARGE SCALE GENOMIC DNA]</scope>
    <source>
        <strain evidence="1 2">KC615</strain>
    </source>
</reference>
<evidence type="ECO:0000313" key="1">
    <source>
        <dbReference type="EMBL" id="MXQ54801.1"/>
    </source>
</evidence>
<proteinExistence type="predicted"/>
<dbReference type="Proteomes" id="UP000430692">
    <property type="component" value="Unassembled WGS sequence"/>
</dbReference>
<dbReference type="AlphaFoldDB" id="A0A6I4VW35"/>
<evidence type="ECO:0000313" key="2">
    <source>
        <dbReference type="Proteomes" id="UP000430692"/>
    </source>
</evidence>
<sequence>MIVFGENFGGNAFTLMGLPIEKDCWYQVTASFKGVDLKGTAHQKPVTGNQPPSVKIIGSLDVSTGIRLSGTLIFRGSGVIFDSVKSTVTIPDKGEVVINKRSGRVPWDVLLDENLEILYSRLSDSYAK</sequence>
<dbReference type="RefSeq" id="WP_160802148.1">
    <property type="nucleotide sequence ID" value="NZ_WUUL01000009.1"/>
</dbReference>
<comment type="caution">
    <text evidence="1">The sequence shown here is derived from an EMBL/GenBank/DDBJ whole genome shotgun (WGS) entry which is preliminary data.</text>
</comment>
<gene>
    <name evidence="1" type="ORF">GSM42_13975</name>
</gene>
<accession>A0A6I4VW35</accession>
<dbReference type="EMBL" id="WUUL01000009">
    <property type="protein sequence ID" value="MXQ54801.1"/>
    <property type="molecule type" value="Genomic_DNA"/>
</dbReference>
<organism evidence="1 2">
    <name type="scientific">Shimazuella alba</name>
    <dbReference type="NCBI Taxonomy" id="2690964"/>
    <lineage>
        <taxon>Bacteria</taxon>
        <taxon>Bacillati</taxon>
        <taxon>Bacillota</taxon>
        <taxon>Bacilli</taxon>
        <taxon>Bacillales</taxon>
        <taxon>Thermoactinomycetaceae</taxon>
        <taxon>Shimazuella</taxon>
    </lineage>
</organism>
<protein>
    <submittedName>
        <fullName evidence="1">Uncharacterized protein</fullName>
    </submittedName>
</protein>